<dbReference type="Pfam" id="PF13391">
    <property type="entry name" value="HNH_2"/>
    <property type="match status" value="1"/>
</dbReference>
<dbReference type="EMBL" id="JBBWRZ010000002">
    <property type="protein sequence ID" value="KAK8244001.1"/>
    <property type="molecule type" value="Genomic_DNA"/>
</dbReference>
<sequence>MPPRVRSNSSNLLQRSRSSAGRFIDKLCRNTPSSRNRRSASTLEDLMGPRSNDAPQQGARETDEARARREAREEAAAVAEEVQAGEATQWQEEACLMQRALAMRPYLSPPHVDSARFETFVVLRDRLVECRRRITSYQTKLRVFNVMHQRLHMSSYQRTWLVEDVEKLIWRYVREVNLITYQNDKFMRDMGAIAYREGYNSQEEEAAYRLYRSARETIPHFSAAAYRCFLSERYHKRSNISVAHIISPAFGDNSARYLFGPTDDPAGHIWSLDNGIPMHRDLKTLWDMGGFTFVPYGRGLKVVLTRNIDQHMYSQVAVGTSTLTYQQLHNRQLNNWKPRVYQWPYLYFHMVMACFRRSRNGEWSRLQVWSDPVNWELTGNATSEFRWPGAGFGRGYLRRSAMMAITKRMVGTGARLFFWNPAFWKDWSHGSNEQDEIAADDAYLALYAYERQLEIVNG</sequence>
<evidence type="ECO:0000259" key="2">
    <source>
        <dbReference type="Pfam" id="PF13391"/>
    </source>
</evidence>
<feature type="compositionally biased region" description="Basic and acidic residues" evidence="1">
    <location>
        <begin position="60"/>
        <end position="75"/>
    </location>
</feature>
<feature type="region of interest" description="Disordered" evidence="1">
    <location>
        <begin position="1"/>
        <end position="83"/>
    </location>
</feature>
<feature type="compositionally biased region" description="Low complexity" evidence="1">
    <location>
        <begin position="1"/>
        <end position="19"/>
    </location>
</feature>
<feature type="domain" description="HNH nuclease" evidence="2">
    <location>
        <begin position="240"/>
        <end position="294"/>
    </location>
</feature>
<name>A0ABR1YZ75_9PEZI</name>
<evidence type="ECO:0000256" key="1">
    <source>
        <dbReference type="SAM" id="MobiDB-lite"/>
    </source>
</evidence>
<gene>
    <name evidence="3" type="ORF">HDK90DRAFT_546549</name>
</gene>
<evidence type="ECO:0000313" key="3">
    <source>
        <dbReference type="EMBL" id="KAK8244001.1"/>
    </source>
</evidence>
<reference evidence="3 4" key="1">
    <citation type="submission" date="2024-04" db="EMBL/GenBank/DDBJ databases">
        <title>Phyllosticta paracitricarpa is synonymous to the EU quarantine fungus P. citricarpa based on phylogenomic analyses.</title>
        <authorList>
            <consortium name="Lawrence Berkeley National Laboratory"/>
            <person name="Van Ingen-Buijs V.A."/>
            <person name="Van Westerhoven A.C."/>
            <person name="Haridas S."/>
            <person name="Skiadas P."/>
            <person name="Martin F."/>
            <person name="Groenewald J.Z."/>
            <person name="Crous P.W."/>
            <person name="Seidl M.F."/>
        </authorList>
    </citation>
    <scope>NUCLEOTIDE SEQUENCE [LARGE SCALE GENOMIC DNA]</scope>
    <source>
        <strain evidence="3 4">CBS 123374</strain>
    </source>
</reference>
<feature type="compositionally biased region" description="Polar residues" evidence="1">
    <location>
        <begin position="30"/>
        <end position="42"/>
    </location>
</feature>
<accession>A0ABR1YZ75</accession>
<dbReference type="InterPro" id="IPR003615">
    <property type="entry name" value="HNH_nuc"/>
</dbReference>
<organism evidence="3 4">
    <name type="scientific">Phyllosticta capitalensis</name>
    <dbReference type="NCBI Taxonomy" id="121624"/>
    <lineage>
        <taxon>Eukaryota</taxon>
        <taxon>Fungi</taxon>
        <taxon>Dikarya</taxon>
        <taxon>Ascomycota</taxon>
        <taxon>Pezizomycotina</taxon>
        <taxon>Dothideomycetes</taxon>
        <taxon>Dothideomycetes incertae sedis</taxon>
        <taxon>Botryosphaeriales</taxon>
        <taxon>Phyllostictaceae</taxon>
        <taxon>Phyllosticta</taxon>
    </lineage>
</organism>
<keyword evidence="4" id="KW-1185">Reference proteome</keyword>
<proteinExistence type="predicted"/>
<protein>
    <recommendedName>
        <fullName evidence="2">HNH nuclease domain-containing protein</fullName>
    </recommendedName>
</protein>
<evidence type="ECO:0000313" key="4">
    <source>
        <dbReference type="Proteomes" id="UP001492380"/>
    </source>
</evidence>
<comment type="caution">
    <text evidence="3">The sequence shown here is derived from an EMBL/GenBank/DDBJ whole genome shotgun (WGS) entry which is preliminary data.</text>
</comment>
<dbReference type="Proteomes" id="UP001492380">
    <property type="component" value="Unassembled WGS sequence"/>
</dbReference>